<evidence type="ECO:0000313" key="9">
    <source>
        <dbReference type="EMBL" id="CAK8163398.1"/>
    </source>
</evidence>
<dbReference type="PANTHER" id="PTHR10815:SF13">
    <property type="entry name" value="METHYLATED-DNA--PROTEIN-CYSTEINE METHYLTRANSFERASE"/>
    <property type="match status" value="1"/>
</dbReference>
<dbReference type="Gene3D" id="3.30.160.70">
    <property type="entry name" value="Methylated DNA-protein cysteine methyltransferase domain"/>
    <property type="match status" value="1"/>
</dbReference>
<keyword evidence="4" id="KW-0227">DNA damage</keyword>
<comment type="caution">
    <text evidence="9">The sequence shown here is derived from an EMBL/GenBank/DDBJ whole genome shotgun (WGS) entry which is preliminary data.</text>
</comment>
<dbReference type="Proteomes" id="UP001314181">
    <property type="component" value="Unassembled WGS sequence"/>
</dbReference>
<dbReference type="SUPFAM" id="SSF53155">
    <property type="entry name" value="Methylated DNA-protein cysteine methyltransferase domain"/>
    <property type="match status" value="1"/>
</dbReference>
<name>A0ABM9N9U2_9RICK</name>
<dbReference type="EMBL" id="CAWVOK010000028">
    <property type="protein sequence ID" value="CAK8163398.1"/>
    <property type="molecule type" value="Genomic_DNA"/>
</dbReference>
<dbReference type="InterPro" id="IPR014048">
    <property type="entry name" value="MethylDNA_cys_MeTrfase_DNA-bd"/>
</dbReference>
<sequence length="167" mass="19252">MVRICYYLSPIGWLQIIANNNMLIKLTFIESAIKNIENKIENKDCFQKLCTKWLDNYFNGLLYSKPPNSMQIGTLFQNKVWKYLLKCKPGYTITYGKLAKNIGYAMAPRAVGNALGKNKLNIIIPCHRVIGANNNLGGYAAKKWRKKFLLKHESKFIYNKQDVNLLL</sequence>
<keyword evidence="10" id="KW-1185">Reference proteome</keyword>
<comment type="catalytic activity">
    <reaction evidence="6">
        <text>a 6-O-methyl-2'-deoxyguanosine in DNA + L-cysteinyl-[protein] = S-methyl-L-cysteinyl-[protein] + a 2'-deoxyguanosine in DNA</text>
        <dbReference type="Rhea" id="RHEA:24000"/>
        <dbReference type="Rhea" id="RHEA-COMP:10131"/>
        <dbReference type="Rhea" id="RHEA-COMP:10132"/>
        <dbReference type="Rhea" id="RHEA-COMP:11367"/>
        <dbReference type="Rhea" id="RHEA-COMP:11368"/>
        <dbReference type="ChEBI" id="CHEBI:29950"/>
        <dbReference type="ChEBI" id="CHEBI:82612"/>
        <dbReference type="ChEBI" id="CHEBI:85445"/>
        <dbReference type="ChEBI" id="CHEBI:85448"/>
        <dbReference type="EC" id="2.1.1.63"/>
    </reaction>
</comment>
<dbReference type="CDD" id="cd06445">
    <property type="entry name" value="ATase"/>
    <property type="match status" value="1"/>
</dbReference>
<dbReference type="InterPro" id="IPR036388">
    <property type="entry name" value="WH-like_DNA-bd_sf"/>
</dbReference>
<evidence type="ECO:0000256" key="2">
    <source>
        <dbReference type="ARBA" id="ARBA00022603"/>
    </source>
</evidence>
<keyword evidence="2 9" id="KW-0489">Methyltransferase</keyword>
<dbReference type="InterPro" id="IPR008332">
    <property type="entry name" value="MethylG_MeTrfase_N"/>
</dbReference>
<evidence type="ECO:0000256" key="4">
    <source>
        <dbReference type="ARBA" id="ARBA00022763"/>
    </source>
</evidence>
<keyword evidence="5" id="KW-0234">DNA repair</keyword>
<evidence type="ECO:0000313" key="10">
    <source>
        <dbReference type="Proteomes" id="UP001314181"/>
    </source>
</evidence>
<dbReference type="PANTHER" id="PTHR10815">
    <property type="entry name" value="METHYLATED-DNA--PROTEIN-CYSTEINE METHYLTRANSFERASE"/>
    <property type="match status" value="1"/>
</dbReference>
<evidence type="ECO:0000256" key="5">
    <source>
        <dbReference type="ARBA" id="ARBA00023204"/>
    </source>
</evidence>
<evidence type="ECO:0000256" key="3">
    <source>
        <dbReference type="ARBA" id="ARBA00022679"/>
    </source>
</evidence>
<reference evidence="9 10" key="1">
    <citation type="submission" date="2024-01" db="EMBL/GenBank/DDBJ databases">
        <authorList>
            <person name="Kunselman E."/>
        </authorList>
    </citation>
    <scope>NUCLEOTIDE SEQUENCE [LARGE SCALE GENOMIC DNA]</scope>
    <source>
        <strain evidence="9">2 abalone samples</strain>
    </source>
</reference>
<evidence type="ECO:0000256" key="1">
    <source>
        <dbReference type="ARBA" id="ARBA00001286"/>
    </source>
</evidence>
<protein>
    <submittedName>
        <fullName evidence="9">Methylated-DNA--protein-cysteine methyltransferase</fullName>
        <ecNumber evidence="9">2.1.1.63</ecNumber>
    </submittedName>
</protein>
<feature type="domain" description="Methylguanine DNA methyltransferase ribonuclease-like" evidence="8">
    <location>
        <begin position="6"/>
        <end position="60"/>
    </location>
</feature>
<evidence type="ECO:0000259" key="7">
    <source>
        <dbReference type="Pfam" id="PF01035"/>
    </source>
</evidence>
<dbReference type="SUPFAM" id="SSF46767">
    <property type="entry name" value="Methylated DNA-protein cysteine methyltransferase, C-terminal domain"/>
    <property type="match status" value="1"/>
</dbReference>
<dbReference type="Gene3D" id="1.10.10.10">
    <property type="entry name" value="Winged helix-like DNA-binding domain superfamily/Winged helix DNA-binding domain"/>
    <property type="match status" value="1"/>
</dbReference>
<comment type="catalytic activity">
    <reaction evidence="1">
        <text>a 4-O-methyl-thymidine in DNA + L-cysteinyl-[protein] = a thymidine in DNA + S-methyl-L-cysteinyl-[protein]</text>
        <dbReference type="Rhea" id="RHEA:53428"/>
        <dbReference type="Rhea" id="RHEA-COMP:10131"/>
        <dbReference type="Rhea" id="RHEA-COMP:10132"/>
        <dbReference type="Rhea" id="RHEA-COMP:13555"/>
        <dbReference type="Rhea" id="RHEA-COMP:13556"/>
        <dbReference type="ChEBI" id="CHEBI:29950"/>
        <dbReference type="ChEBI" id="CHEBI:82612"/>
        <dbReference type="ChEBI" id="CHEBI:137386"/>
        <dbReference type="ChEBI" id="CHEBI:137387"/>
        <dbReference type="EC" id="2.1.1.63"/>
    </reaction>
</comment>
<feature type="domain" description="Methylated-DNA-[protein]-cysteine S-methyltransferase DNA binding" evidence="7">
    <location>
        <begin position="76"/>
        <end position="154"/>
    </location>
</feature>
<evidence type="ECO:0000256" key="6">
    <source>
        <dbReference type="ARBA" id="ARBA00049348"/>
    </source>
</evidence>
<dbReference type="GO" id="GO:0003908">
    <property type="term" value="F:methylated-DNA-[protein]-cysteine S-methyltransferase activity"/>
    <property type="evidence" value="ECO:0007669"/>
    <property type="project" value="UniProtKB-EC"/>
</dbReference>
<dbReference type="InterPro" id="IPR036631">
    <property type="entry name" value="MGMT_N_sf"/>
</dbReference>
<dbReference type="Pfam" id="PF01035">
    <property type="entry name" value="DNA_binding_1"/>
    <property type="match status" value="1"/>
</dbReference>
<dbReference type="InterPro" id="IPR001497">
    <property type="entry name" value="MethylDNA_cys_MeTrfase_AS"/>
</dbReference>
<gene>
    <name evidence="9" type="primary">ogt</name>
    <name evidence="9" type="ORF">CAXC1_350025</name>
</gene>
<dbReference type="Pfam" id="PF02870">
    <property type="entry name" value="Methyltransf_1N"/>
    <property type="match status" value="1"/>
</dbReference>
<proteinExistence type="predicted"/>
<accession>A0ABM9N9U2</accession>
<organism evidence="9 10">
    <name type="scientific">Candidatus Xenohaliotis californiensis</name>
    <dbReference type="NCBI Taxonomy" id="84677"/>
    <lineage>
        <taxon>Bacteria</taxon>
        <taxon>Pseudomonadati</taxon>
        <taxon>Pseudomonadota</taxon>
        <taxon>Alphaproteobacteria</taxon>
        <taxon>Rickettsiales</taxon>
        <taxon>Anaplasmataceae</taxon>
        <taxon>Candidatus Xenohaliotis</taxon>
    </lineage>
</organism>
<dbReference type="GO" id="GO:0032259">
    <property type="term" value="P:methylation"/>
    <property type="evidence" value="ECO:0007669"/>
    <property type="project" value="UniProtKB-KW"/>
</dbReference>
<dbReference type="RefSeq" id="WP_338364582.1">
    <property type="nucleotide sequence ID" value="NZ_CAWVOK010000028.1"/>
</dbReference>
<evidence type="ECO:0000259" key="8">
    <source>
        <dbReference type="Pfam" id="PF02870"/>
    </source>
</evidence>
<dbReference type="NCBIfam" id="TIGR00589">
    <property type="entry name" value="ogt"/>
    <property type="match status" value="1"/>
</dbReference>
<dbReference type="InterPro" id="IPR036217">
    <property type="entry name" value="MethylDNA_cys_MeTrfase_DNAb"/>
</dbReference>
<dbReference type="PROSITE" id="PS00374">
    <property type="entry name" value="MGMT"/>
    <property type="match status" value="1"/>
</dbReference>
<keyword evidence="3 9" id="KW-0808">Transferase</keyword>
<dbReference type="EC" id="2.1.1.63" evidence="9"/>